<sequence length="49" mass="5519">MQSLAQPQDPQYPCLCRRFSQTLQDHSQSCSSPIETGPLPAYDLHEDQA</sequence>
<feature type="region of interest" description="Disordered" evidence="1">
    <location>
        <begin position="27"/>
        <end position="49"/>
    </location>
</feature>
<dbReference type="AlphaFoldDB" id="I3SKE9"/>
<evidence type="ECO:0000313" key="2">
    <source>
        <dbReference type="EMBL" id="AFK40741.1"/>
    </source>
</evidence>
<name>I3SKE9_LOTJA</name>
<protein>
    <submittedName>
        <fullName evidence="2">Uncharacterized protein</fullName>
    </submittedName>
</protein>
<organism evidence="2">
    <name type="scientific">Lotus japonicus</name>
    <name type="common">Lotus corniculatus var. japonicus</name>
    <dbReference type="NCBI Taxonomy" id="34305"/>
    <lineage>
        <taxon>Eukaryota</taxon>
        <taxon>Viridiplantae</taxon>
        <taxon>Streptophyta</taxon>
        <taxon>Embryophyta</taxon>
        <taxon>Tracheophyta</taxon>
        <taxon>Spermatophyta</taxon>
        <taxon>Magnoliopsida</taxon>
        <taxon>eudicotyledons</taxon>
        <taxon>Gunneridae</taxon>
        <taxon>Pentapetalae</taxon>
        <taxon>rosids</taxon>
        <taxon>fabids</taxon>
        <taxon>Fabales</taxon>
        <taxon>Fabaceae</taxon>
        <taxon>Papilionoideae</taxon>
        <taxon>50 kb inversion clade</taxon>
        <taxon>NPAAA clade</taxon>
        <taxon>Hologalegina</taxon>
        <taxon>robinioid clade</taxon>
        <taxon>Loteae</taxon>
        <taxon>Lotus</taxon>
    </lineage>
</organism>
<reference evidence="2" key="1">
    <citation type="submission" date="2012-05" db="EMBL/GenBank/DDBJ databases">
        <authorList>
            <person name="Krishnakumar V."/>
            <person name="Cheung F."/>
            <person name="Xiao Y."/>
            <person name="Chan A."/>
            <person name="Moskal W.A."/>
            <person name="Town C.D."/>
        </authorList>
    </citation>
    <scope>NUCLEOTIDE SEQUENCE</scope>
</reference>
<proteinExistence type="evidence at transcript level"/>
<evidence type="ECO:0000256" key="1">
    <source>
        <dbReference type="SAM" id="MobiDB-lite"/>
    </source>
</evidence>
<dbReference type="EMBL" id="BT140946">
    <property type="protein sequence ID" value="AFK40741.1"/>
    <property type="molecule type" value="mRNA"/>
</dbReference>
<accession>I3SKE9</accession>